<name>A0AAJ8JNB7_9TREE</name>
<sequence>MSTSLATSSHFNLPPPKLHIVRNPAIRIRQAVRASKVDLRNPDRNRVTSLAWAALESSLKVFEWLLFDYCHDDQELSRDTDNNTILHLLASVPSLTLSPHNLLILSSELPPYNNPLSSSEQSQMALAMTIDYLRLFSFLIDWSNNAGKTALHIAAQAGNTPFINLLCDMGADVDLTDLSGNTPLHYAAAWGHLEVIKTLLERGCQFSARNYEGFTASEYSYSSSIMNSLQNMVRKLFEERRTRRKEEIRERSERETARTRSGSISTSASLGSAVGGSSVDVGSYSSSHGRYLDSYPNLPLPPPAISTFTTPSGTPGTTNTSTATPPPPERSSSLPMIRRGSDQASLAPTNRSRLGTSPPTPQLAQPPLAVVAQGKSVPFSTRYPTVPGSVTSSAGVVPNGGLESKTLARPSASIGFTATSEPQLSHPHYEIKPTGGGFGLKKASSTQSIKGTQEPKR</sequence>
<evidence type="ECO:0000313" key="5">
    <source>
        <dbReference type="EMBL" id="WVN85443.1"/>
    </source>
</evidence>
<evidence type="ECO:0000313" key="6">
    <source>
        <dbReference type="Proteomes" id="UP000094043"/>
    </source>
</evidence>
<feature type="compositionally biased region" description="Polar residues" evidence="4">
    <location>
        <begin position="342"/>
        <end position="355"/>
    </location>
</feature>
<dbReference type="Gene3D" id="1.25.40.20">
    <property type="entry name" value="Ankyrin repeat-containing domain"/>
    <property type="match status" value="2"/>
</dbReference>
<evidence type="ECO:0000256" key="1">
    <source>
        <dbReference type="ARBA" id="ARBA00022737"/>
    </source>
</evidence>
<feature type="region of interest" description="Disordered" evidence="4">
    <location>
        <begin position="417"/>
        <end position="457"/>
    </location>
</feature>
<dbReference type="EMBL" id="CP143784">
    <property type="protein sequence ID" value="WVN85443.1"/>
    <property type="molecule type" value="Genomic_DNA"/>
</dbReference>
<dbReference type="GeneID" id="91084805"/>
<dbReference type="InterPro" id="IPR036770">
    <property type="entry name" value="Ankyrin_rpt-contain_sf"/>
</dbReference>
<reference evidence="5" key="2">
    <citation type="journal article" date="2022" name="Elife">
        <title>Obligate sexual reproduction of a homothallic fungus closely related to the Cryptococcus pathogenic species complex.</title>
        <authorList>
            <person name="Passer A.R."/>
            <person name="Clancey S.A."/>
            <person name="Shea T."/>
            <person name="David-Palma M."/>
            <person name="Averette A.F."/>
            <person name="Boekhout T."/>
            <person name="Porcel B.M."/>
            <person name="Nowrousian M."/>
            <person name="Cuomo C.A."/>
            <person name="Sun S."/>
            <person name="Heitman J."/>
            <person name="Coelho M.A."/>
        </authorList>
    </citation>
    <scope>NUCLEOTIDE SEQUENCE</scope>
    <source>
        <strain evidence="5">CBS 7841</strain>
    </source>
</reference>
<reference evidence="5" key="1">
    <citation type="submission" date="2016-06" db="EMBL/GenBank/DDBJ databases">
        <authorList>
            <person name="Cuomo C."/>
            <person name="Litvintseva A."/>
            <person name="Heitman J."/>
            <person name="Chen Y."/>
            <person name="Sun S."/>
            <person name="Springer D."/>
            <person name="Dromer F."/>
            <person name="Young S."/>
            <person name="Zeng Q."/>
            <person name="Chapman S."/>
            <person name="Gujja S."/>
            <person name="Saif S."/>
            <person name="Birren B."/>
        </authorList>
    </citation>
    <scope>NUCLEOTIDE SEQUENCE</scope>
    <source>
        <strain evidence="5">CBS 7841</strain>
    </source>
</reference>
<keyword evidence="6" id="KW-1185">Reference proteome</keyword>
<feature type="region of interest" description="Disordered" evidence="4">
    <location>
        <begin position="242"/>
        <end position="367"/>
    </location>
</feature>
<feature type="compositionally biased region" description="Basic and acidic residues" evidence="4">
    <location>
        <begin position="242"/>
        <end position="258"/>
    </location>
</feature>
<keyword evidence="1" id="KW-0677">Repeat</keyword>
<dbReference type="SMART" id="SM00248">
    <property type="entry name" value="ANK"/>
    <property type="match status" value="3"/>
</dbReference>
<evidence type="ECO:0008006" key="7">
    <source>
        <dbReference type="Google" id="ProtNLM"/>
    </source>
</evidence>
<accession>A0AAJ8JNB7</accession>
<organism evidence="5 6">
    <name type="scientific">Cryptococcus depauperatus CBS 7841</name>
    <dbReference type="NCBI Taxonomy" id="1295531"/>
    <lineage>
        <taxon>Eukaryota</taxon>
        <taxon>Fungi</taxon>
        <taxon>Dikarya</taxon>
        <taxon>Basidiomycota</taxon>
        <taxon>Agaricomycotina</taxon>
        <taxon>Tremellomycetes</taxon>
        <taxon>Tremellales</taxon>
        <taxon>Cryptococcaceae</taxon>
        <taxon>Cryptococcus</taxon>
    </lineage>
</organism>
<proteinExistence type="predicted"/>
<dbReference type="PANTHER" id="PTHR24126">
    <property type="entry name" value="ANKYRIN REPEAT, PH AND SEC7 DOMAIN CONTAINING PROTEIN SECG-RELATED"/>
    <property type="match status" value="1"/>
</dbReference>
<dbReference type="SUPFAM" id="SSF48403">
    <property type="entry name" value="Ankyrin repeat"/>
    <property type="match status" value="1"/>
</dbReference>
<dbReference type="Proteomes" id="UP000094043">
    <property type="component" value="Chromosome 1"/>
</dbReference>
<dbReference type="RefSeq" id="XP_066066144.1">
    <property type="nucleotide sequence ID" value="XM_066210047.1"/>
</dbReference>
<feature type="compositionally biased region" description="Low complexity" evidence="4">
    <location>
        <begin position="259"/>
        <end position="289"/>
    </location>
</feature>
<dbReference type="PROSITE" id="PS50088">
    <property type="entry name" value="ANK_REPEAT"/>
    <property type="match status" value="2"/>
</dbReference>
<dbReference type="PROSITE" id="PS50297">
    <property type="entry name" value="ANK_REP_REGION"/>
    <property type="match status" value="2"/>
</dbReference>
<evidence type="ECO:0000256" key="3">
    <source>
        <dbReference type="PROSITE-ProRule" id="PRU00023"/>
    </source>
</evidence>
<keyword evidence="2 3" id="KW-0040">ANK repeat</keyword>
<gene>
    <name evidence="5" type="ORF">L203_100589</name>
</gene>
<reference evidence="5" key="3">
    <citation type="submission" date="2024-01" db="EMBL/GenBank/DDBJ databases">
        <authorList>
            <person name="Coelho M.A."/>
            <person name="David-Palma M."/>
            <person name="Shea T."/>
            <person name="Sun S."/>
            <person name="Cuomo C.A."/>
            <person name="Heitman J."/>
        </authorList>
    </citation>
    <scope>NUCLEOTIDE SEQUENCE</scope>
    <source>
        <strain evidence="5">CBS 7841</strain>
    </source>
</reference>
<feature type="repeat" description="ANK" evidence="3">
    <location>
        <begin position="146"/>
        <end position="178"/>
    </location>
</feature>
<protein>
    <recommendedName>
        <fullName evidence="7">Ankyrin</fullName>
    </recommendedName>
</protein>
<dbReference type="KEGG" id="cdep:91084805"/>
<evidence type="ECO:0000256" key="4">
    <source>
        <dbReference type="SAM" id="MobiDB-lite"/>
    </source>
</evidence>
<feature type="repeat" description="ANK" evidence="3">
    <location>
        <begin position="179"/>
        <end position="211"/>
    </location>
</feature>
<dbReference type="InterPro" id="IPR002110">
    <property type="entry name" value="Ankyrin_rpt"/>
</dbReference>
<dbReference type="AlphaFoldDB" id="A0AAJ8JNB7"/>
<feature type="compositionally biased region" description="Low complexity" evidence="4">
    <location>
        <begin position="306"/>
        <end position="323"/>
    </location>
</feature>
<evidence type="ECO:0000256" key="2">
    <source>
        <dbReference type="ARBA" id="ARBA00023043"/>
    </source>
</evidence>
<dbReference type="Pfam" id="PF12796">
    <property type="entry name" value="Ank_2"/>
    <property type="match status" value="1"/>
</dbReference>